<reference evidence="3" key="1">
    <citation type="journal article" date="2019" name="Int. J. Syst. Evol. Microbiol.">
        <title>The Global Catalogue of Microorganisms (GCM) 10K type strain sequencing project: providing services to taxonomists for standard genome sequencing and annotation.</title>
        <authorList>
            <consortium name="The Broad Institute Genomics Platform"/>
            <consortium name="The Broad Institute Genome Sequencing Center for Infectious Disease"/>
            <person name="Wu L."/>
            <person name="Ma J."/>
        </authorList>
    </citation>
    <scope>NUCLEOTIDE SEQUENCE [LARGE SCALE GENOMIC DNA]</scope>
    <source>
        <strain evidence="3">JCM 16601</strain>
    </source>
</reference>
<keyword evidence="1" id="KW-0472">Membrane</keyword>
<keyword evidence="1" id="KW-1133">Transmembrane helix</keyword>
<organism evidence="2 3">
    <name type="scientific">Mucilaginibacter dorajii</name>
    <dbReference type="NCBI Taxonomy" id="692994"/>
    <lineage>
        <taxon>Bacteria</taxon>
        <taxon>Pseudomonadati</taxon>
        <taxon>Bacteroidota</taxon>
        <taxon>Sphingobacteriia</taxon>
        <taxon>Sphingobacteriales</taxon>
        <taxon>Sphingobacteriaceae</taxon>
        <taxon>Mucilaginibacter</taxon>
    </lineage>
</organism>
<gene>
    <name evidence="2" type="ORF">GCM10022210_47510</name>
</gene>
<evidence type="ECO:0000256" key="1">
    <source>
        <dbReference type="SAM" id="Phobius"/>
    </source>
</evidence>
<evidence type="ECO:0008006" key="4">
    <source>
        <dbReference type="Google" id="ProtNLM"/>
    </source>
</evidence>
<dbReference type="Proteomes" id="UP001500742">
    <property type="component" value="Unassembled WGS sequence"/>
</dbReference>
<name>A0ABP7QW62_9SPHI</name>
<protein>
    <recommendedName>
        <fullName evidence="4">Holin</fullName>
    </recommendedName>
</protein>
<keyword evidence="1" id="KW-0812">Transmembrane</keyword>
<sequence>MPKWVTGVFSKWLFLAISGGEISDFGCSITDLLLVIYVFLPGIVGTNFSDIGEISSRKVAKTQNK</sequence>
<dbReference type="EMBL" id="BAAAZC010000031">
    <property type="protein sequence ID" value="GAA3988891.1"/>
    <property type="molecule type" value="Genomic_DNA"/>
</dbReference>
<dbReference type="RefSeq" id="WP_259087170.1">
    <property type="nucleotide sequence ID" value="NZ_JANTYS010000001.1"/>
</dbReference>
<proteinExistence type="predicted"/>
<evidence type="ECO:0000313" key="3">
    <source>
        <dbReference type="Proteomes" id="UP001500742"/>
    </source>
</evidence>
<feature type="transmembrane region" description="Helical" evidence="1">
    <location>
        <begin position="29"/>
        <end position="48"/>
    </location>
</feature>
<keyword evidence="3" id="KW-1185">Reference proteome</keyword>
<evidence type="ECO:0000313" key="2">
    <source>
        <dbReference type="EMBL" id="GAA3988891.1"/>
    </source>
</evidence>
<accession>A0ABP7QW62</accession>
<comment type="caution">
    <text evidence="2">The sequence shown here is derived from an EMBL/GenBank/DDBJ whole genome shotgun (WGS) entry which is preliminary data.</text>
</comment>